<dbReference type="AlphaFoldDB" id="A0A4Y2SHL0"/>
<accession>A0A4Y2SHL0</accession>
<comment type="caution">
    <text evidence="2">The sequence shown here is derived from an EMBL/GenBank/DDBJ whole genome shotgun (WGS) entry which is preliminary data.</text>
</comment>
<feature type="non-terminal residue" evidence="2">
    <location>
        <position position="1"/>
    </location>
</feature>
<evidence type="ECO:0000313" key="3">
    <source>
        <dbReference type="Proteomes" id="UP000499080"/>
    </source>
</evidence>
<organism evidence="2 3">
    <name type="scientific">Araneus ventricosus</name>
    <name type="common">Orbweaver spider</name>
    <name type="synonym">Epeira ventricosa</name>
    <dbReference type="NCBI Taxonomy" id="182803"/>
    <lineage>
        <taxon>Eukaryota</taxon>
        <taxon>Metazoa</taxon>
        <taxon>Ecdysozoa</taxon>
        <taxon>Arthropoda</taxon>
        <taxon>Chelicerata</taxon>
        <taxon>Arachnida</taxon>
        <taxon>Araneae</taxon>
        <taxon>Araneomorphae</taxon>
        <taxon>Entelegynae</taxon>
        <taxon>Araneoidea</taxon>
        <taxon>Araneidae</taxon>
        <taxon>Araneus</taxon>
    </lineage>
</organism>
<gene>
    <name evidence="2" type="ORF">AVEN_104965_1</name>
</gene>
<name>A0A4Y2SHL0_ARAVE</name>
<protein>
    <submittedName>
        <fullName evidence="2">Uncharacterized protein</fullName>
    </submittedName>
</protein>
<evidence type="ECO:0000313" key="2">
    <source>
        <dbReference type="EMBL" id="GBN87607.1"/>
    </source>
</evidence>
<sequence length="71" mass="8026">SSDRPSPRDLPPTENHEPAQDLYRLTIHGKGGVCSFCWHQTLDARKKKSDFVHCLYALAGYNGLNLLFTTH</sequence>
<feature type="region of interest" description="Disordered" evidence="1">
    <location>
        <begin position="1"/>
        <end position="20"/>
    </location>
</feature>
<dbReference type="Proteomes" id="UP000499080">
    <property type="component" value="Unassembled WGS sequence"/>
</dbReference>
<dbReference type="EMBL" id="BGPR01021876">
    <property type="protein sequence ID" value="GBN87607.1"/>
    <property type="molecule type" value="Genomic_DNA"/>
</dbReference>
<proteinExistence type="predicted"/>
<evidence type="ECO:0000256" key="1">
    <source>
        <dbReference type="SAM" id="MobiDB-lite"/>
    </source>
</evidence>
<reference evidence="2 3" key="1">
    <citation type="journal article" date="2019" name="Sci. Rep.">
        <title>Orb-weaving spider Araneus ventricosus genome elucidates the spidroin gene catalogue.</title>
        <authorList>
            <person name="Kono N."/>
            <person name="Nakamura H."/>
            <person name="Ohtoshi R."/>
            <person name="Moran D.A.P."/>
            <person name="Shinohara A."/>
            <person name="Yoshida Y."/>
            <person name="Fujiwara M."/>
            <person name="Mori M."/>
            <person name="Tomita M."/>
            <person name="Arakawa K."/>
        </authorList>
    </citation>
    <scope>NUCLEOTIDE SEQUENCE [LARGE SCALE GENOMIC DNA]</scope>
</reference>
<keyword evidence="3" id="KW-1185">Reference proteome</keyword>